<dbReference type="InterPro" id="IPR036909">
    <property type="entry name" value="Cyt_c-like_dom_sf"/>
</dbReference>
<proteinExistence type="predicted"/>
<dbReference type="SUPFAM" id="SSF46626">
    <property type="entry name" value="Cytochrome c"/>
    <property type="match status" value="1"/>
</dbReference>
<comment type="caution">
    <text evidence="1">The sequence shown here is derived from an EMBL/GenBank/DDBJ whole genome shotgun (WGS) entry which is preliminary data.</text>
</comment>
<organism evidence="1 2">
    <name type="scientific">Oceaniradius stylonematis</name>
    <dbReference type="NCBI Taxonomy" id="2184161"/>
    <lineage>
        <taxon>Bacteria</taxon>
        <taxon>Pseudomonadati</taxon>
        <taxon>Pseudomonadota</taxon>
        <taxon>Alphaproteobacteria</taxon>
        <taxon>Hyphomicrobiales</taxon>
        <taxon>Ahrensiaceae</taxon>
        <taxon>Oceaniradius</taxon>
    </lineage>
</organism>
<dbReference type="OrthoDB" id="9811281at2"/>
<dbReference type="GO" id="GO:0020037">
    <property type="term" value="F:heme binding"/>
    <property type="evidence" value="ECO:0007669"/>
    <property type="project" value="InterPro"/>
</dbReference>
<evidence type="ECO:0000313" key="2">
    <source>
        <dbReference type="Proteomes" id="UP000246132"/>
    </source>
</evidence>
<dbReference type="RefSeq" id="WP_120222673.1">
    <property type="nucleotide sequence ID" value="NZ_QFWV02000004.1"/>
</dbReference>
<dbReference type="Gene3D" id="1.10.760.10">
    <property type="entry name" value="Cytochrome c-like domain"/>
    <property type="match status" value="1"/>
</dbReference>
<evidence type="ECO:0008006" key="3">
    <source>
        <dbReference type="Google" id="ProtNLM"/>
    </source>
</evidence>
<accession>A0A3A8ACV9</accession>
<reference evidence="1 2" key="1">
    <citation type="journal article" date="2018" name="Int. J. Syst. Bacteriol.">
        <title>Oceaniradius stylonemae gen. nov., sp. nov., isolated from a red alga, Stylonema cornu-cervi.</title>
        <authorList>
            <person name="Jeong S."/>
        </authorList>
    </citation>
    <scope>NUCLEOTIDE SEQUENCE [LARGE SCALE GENOMIC DNA]</scope>
    <source>
        <strain evidence="1 2">StC1</strain>
    </source>
</reference>
<sequence>MPAPPHDETGHTWHHPDQVLFDITKLGVVRAANLENYRSAMPAYEDILTDDEIIAILSYIKSTWPADVRERHDELNRVYSMEPRS</sequence>
<dbReference type="EMBL" id="QFWV02000004">
    <property type="protein sequence ID" value="RKF07695.1"/>
    <property type="molecule type" value="Genomic_DNA"/>
</dbReference>
<evidence type="ECO:0000313" key="1">
    <source>
        <dbReference type="EMBL" id="RKF07695.1"/>
    </source>
</evidence>
<gene>
    <name evidence="1" type="ORF">DEM25_008030</name>
</gene>
<dbReference type="GO" id="GO:0046872">
    <property type="term" value="F:metal ion binding"/>
    <property type="evidence" value="ECO:0007669"/>
    <property type="project" value="UniProtKB-KW"/>
</dbReference>
<protein>
    <recommendedName>
        <fullName evidence="3">Cytochrome c</fullName>
    </recommendedName>
</protein>
<keyword evidence="2" id="KW-1185">Reference proteome</keyword>
<dbReference type="GO" id="GO:0009055">
    <property type="term" value="F:electron transfer activity"/>
    <property type="evidence" value="ECO:0007669"/>
    <property type="project" value="InterPro"/>
</dbReference>
<name>A0A3A8ACV9_9HYPH</name>
<dbReference type="AlphaFoldDB" id="A0A3A8ACV9"/>
<dbReference type="Proteomes" id="UP000246132">
    <property type="component" value="Unassembled WGS sequence"/>
</dbReference>